<keyword evidence="3" id="KW-1185">Reference proteome</keyword>
<keyword evidence="1" id="KW-1133">Transmembrane helix</keyword>
<name>A0A4Y2E9B1_ARAVE</name>
<protein>
    <submittedName>
        <fullName evidence="2">Uncharacterized protein</fullName>
    </submittedName>
</protein>
<evidence type="ECO:0000313" key="2">
    <source>
        <dbReference type="EMBL" id="GBM24926.1"/>
    </source>
</evidence>
<accession>A0A4Y2E9B1</accession>
<keyword evidence="1" id="KW-0812">Transmembrane</keyword>
<keyword evidence="1" id="KW-0472">Membrane</keyword>
<dbReference type="AlphaFoldDB" id="A0A4Y2E9B1"/>
<evidence type="ECO:0000256" key="1">
    <source>
        <dbReference type="SAM" id="Phobius"/>
    </source>
</evidence>
<dbReference type="Proteomes" id="UP000499080">
    <property type="component" value="Unassembled WGS sequence"/>
</dbReference>
<organism evidence="2 3">
    <name type="scientific">Araneus ventricosus</name>
    <name type="common">Orbweaver spider</name>
    <name type="synonym">Epeira ventricosa</name>
    <dbReference type="NCBI Taxonomy" id="182803"/>
    <lineage>
        <taxon>Eukaryota</taxon>
        <taxon>Metazoa</taxon>
        <taxon>Ecdysozoa</taxon>
        <taxon>Arthropoda</taxon>
        <taxon>Chelicerata</taxon>
        <taxon>Arachnida</taxon>
        <taxon>Araneae</taxon>
        <taxon>Araneomorphae</taxon>
        <taxon>Entelegynae</taxon>
        <taxon>Araneoidea</taxon>
        <taxon>Araneidae</taxon>
        <taxon>Araneus</taxon>
    </lineage>
</organism>
<gene>
    <name evidence="2" type="ORF">AVEN_23458_1</name>
</gene>
<feature type="transmembrane region" description="Helical" evidence="1">
    <location>
        <begin position="38"/>
        <end position="60"/>
    </location>
</feature>
<dbReference type="EMBL" id="BGPR01000528">
    <property type="protein sequence ID" value="GBM24926.1"/>
    <property type="molecule type" value="Genomic_DNA"/>
</dbReference>
<reference evidence="2 3" key="1">
    <citation type="journal article" date="2019" name="Sci. Rep.">
        <title>Orb-weaving spider Araneus ventricosus genome elucidates the spidroin gene catalogue.</title>
        <authorList>
            <person name="Kono N."/>
            <person name="Nakamura H."/>
            <person name="Ohtoshi R."/>
            <person name="Moran D.A.P."/>
            <person name="Shinohara A."/>
            <person name="Yoshida Y."/>
            <person name="Fujiwara M."/>
            <person name="Mori M."/>
            <person name="Tomita M."/>
            <person name="Arakawa K."/>
        </authorList>
    </citation>
    <scope>NUCLEOTIDE SEQUENCE [LARGE SCALE GENOMIC DNA]</scope>
</reference>
<proteinExistence type="predicted"/>
<evidence type="ECO:0000313" key="3">
    <source>
        <dbReference type="Proteomes" id="UP000499080"/>
    </source>
</evidence>
<sequence length="133" mass="14733">MLRLDMEVAPGAPAPPSRTGCCRDGSFFPDGLCRDGFLSSYLTLLAAKGSNAYFIVFYVADRKVSQQLFSTCCYIRYFTVCPAFYVIIKINCFIISGAMEIHFKEPTSSSEKVHDRYIAAACMNSPVASRGRL</sequence>
<comment type="caution">
    <text evidence="2">The sequence shown here is derived from an EMBL/GenBank/DDBJ whole genome shotgun (WGS) entry which is preliminary data.</text>
</comment>